<dbReference type="CDD" id="cd00086">
    <property type="entry name" value="homeodomain"/>
    <property type="match status" value="1"/>
</dbReference>
<feature type="region of interest" description="Disordered" evidence="4">
    <location>
        <begin position="448"/>
        <end position="539"/>
    </location>
</feature>
<reference evidence="6" key="1">
    <citation type="journal article" date="2023" name="Mol. Phylogenet. Evol.">
        <title>Genome-scale phylogeny and comparative genomics of the fungal order Sordariales.</title>
        <authorList>
            <person name="Hensen N."/>
            <person name="Bonometti L."/>
            <person name="Westerberg I."/>
            <person name="Brannstrom I.O."/>
            <person name="Guillou S."/>
            <person name="Cros-Aarteil S."/>
            <person name="Calhoun S."/>
            <person name="Haridas S."/>
            <person name="Kuo A."/>
            <person name="Mondo S."/>
            <person name="Pangilinan J."/>
            <person name="Riley R."/>
            <person name="LaButti K."/>
            <person name="Andreopoulos B."/>
            <person name="Lipzen A."/>
            <person name="Chen C."/>
            <person name="Yan M."/>
            <person name="Daum C."/>
            <person name="Ng V."/>
            <person name="Clum A."/>
            <person name="Steindorff A."/>
            <person name="Ohm R.A."/>
            <person name="Martin F."/>
            <person name="Silar P."/>
            <person name="Natvig D.O."/>
            <person name="Lalanne C."/>
            <person name="Gautier V."/>
            <person name="Ament-Velasquez S.L."/>
            <person name="Kruys A."/>
            <person name="Hutchinson M.I."/>
            <person name="Powell A.J."/>
            <person name="Barry K."/>
            <person name="Miller A.N."/>
            <person name="Grigoriev I.V."/>
            <person name="Debuchy R."/>
            <person name="Gladieux P."/>
            <person name="Hiltunen Thoren M."/>
            <person name="Johannesson H."/>
        </authorList>
    </citation>
    <scope>NUCLEOTIDE SEQUENCE</scope>
    <source>
        <strain evidence="6">CBS 141.50</strain>
    </source>
</reference>
<keyword evidence="7" id="KW-1185">Reference proteome</keyword>
<dbReference type="RefSeq" id="XP_062641301.1">
    <property type="nucleotide sequence ID" value="XM_062779178.1"/>
</dbReference>
<keyword evidence="2 3" id="KW-0539">Nucleus</keyword>
<evidence type="ECO:0000313" key="6">
    <source>
        <dbReference type="EMBL" id="KAK4147930.1"/>
    </source>
</evidence>
<dbReference type="SMART" id="SM00389">
    <property type="entry name" value="HOX"/>
    <property type="match status" value="1"/>
</dbReference>
<dbReference type="GO" id="GO:0000976">
    <property type="term" value="F:transcription cis-regulatory region binding"/>
    <property type="evidence" value="ECO:0007669"/>
    <property type="project" value="TreeGrafter"/>
</dbReference>
<evidence type="ECO:0000256" key="4">
    <source>
        <dbReference type="SAM" id="MobiDB-lite"/>
    </source>
</evidence>
<dbReference type="AlphaFoldDB" id="A0AAN6VCA8"/>
<feature type="DNA-binding region" description="Homeobox" evidence="2">
    <location>
        <begin position="59"/>
        <end position="118"/>
    </location>
</feature>
<organism evidence="6 7">
    <name type="scientific">Dichotomopilus funicola</name>
    <dbReference type="NCBI Taxonomy" id="1934379"/>
    <lineage>
        <taxon>Eukaryota</taxon>
        <taxon>Fungi</taxon>
        <taxon>Dikarya</taxon>
        <taxon>Ascomycota</taxon>
        <taxon>Pezizomycotina</taxon>
        <taxon>Sordariomycetes</taxon>
        <taxon>Sordariomycetidae</taxon>
        <taxon>Sordariales</taxon>
        <taxon>Chaetomiaceae</taxon>
        <taxon>Dichotomopilus</taxon>
    </lineage>
</organism>
<sequence length="622" mass="67449">MASQASSLDSPPSPPTASPTGSMQSGNTTPSASQGSPQPNVDSSSPTVLRESRPAGQHPKGKRNRTSPADKAILVKAYSENPQPNQEEIADITSRVSMNKQAVRIWFQNRRQNDRRKARPLSPQLIESIIQGRISLSRFNELPENATFSEMAPPASQDMSPSEQREYSSIRSDFTPGDQREVARERASLSFEGVGTSPMAETPAPASSWAASGQPGSEHFSPASLPPPSSSGTDHDAWGQKPSSQLSQFRLSMSATGQAEITTESPPRPILPQTPLAAVPWPELSRPSDLRRSISSVGSASSSRRVSSLKRSRSSNVQVWENCATSENREDPLIAQAKHESSGSAIAEISLLRSLSSASSSPLDHRINGSASQGKRRDLNVANGTEARSSSSKRRKLERSWSTQARIETSSILRPRQNIQSKSAAPTHSGDKSKPVVAGIDEVSVLAYESDKENVSPDEDGNPRPFRRTFSSVSGRRRLPSGPSTTDKASQNPRRTSVQDVQRRTSLARSATSPSSWSEYPKQYQMTGSRQHGRVSGIYSPKKARSSVLMIYEDVDEGDRLANSDHDVKDSSDSENKGSDTGGRRGFFDSDDVHRFMTGDVSPSKKKEVDAAANLIALKFAR</sequence>
<comment type="subcellular location">
    <subcellularLocation>
        <location evidence="1 2 3">Nucleus</location>
    </subcellularLocation>
</comment>
<dbReference type="Proteomes" id="UP001302676">
    <property type="component" value="Unassembled WGS sequence"/>
</dbReference>
<dbReference type="SUPFAM" id="SSF46689">
    <property type="entry name" value="Homeodomain-like"/>
    <property type="match status" value="1"/>
</dbReference>
<feature type="compositionally biased region" description="Polar residues" evidence="4">
    <location>
        <begin position="316"/>
        <end position="326"/>
    </location>
</feature>
<comment type="caution">
    <text evidence="6">The sequence shown here is derived from an EMBL/GenBank/DDBJ whole genome shotgun (WGS) entry which is preliminary data.</text>
</comment>
<feature type="compositionally biased region" description="Basic and acidic residues" evidence="4">
    <location>
        <begin position="327"/>
        <end position="341"/>
    </location>
</feature>
<evidence type="ECO:0000259" key="5">
    <source>
        <dbReference type="PROSITE" id="PS50071"/>
    </source>
</evidence>
<dbReference type="GO" id="GO:0006355">
    <property type="term" value="P:regulation of DNA-templated transcription"/>
    <property type="evidence" value="ECO:0007669"/>
    <property type="project" value="TreeGrafter"/>
</dbReference>
<dbReference type="InterPro" id="IPR009057">
    <property type="entry name" value="Homeodomain-like_sf"/>
</dbReference>
<dbReference type="InterPro" id="IPR001356">
    <property type="entry name" value="HD"/>
</dbReference>
<dbReference type="EMBL" id="MU853555">
    <property type="protein sequence ID" value="KAK4147930.1"/>
    <property type="molecule type" value="Genomic_DNA"/>
</dbReference>
<feature type="compositionally biased region" description="Polar residues" evidence="4">
    <location>
        <begin position="23"/>
        <end position="47"/>
    </location>
</feature>
<reference evidence="6" key="2">
    <citation type="submission" date="2023-05" db="EMBL/GenBank/DDBJ databases">
        <authorList>
            <consortium name="Lawrence Berkeley National Laboratory"/>
            <person name="Steindorff A."/>
            <person name="Hensen N."/>
            <person name="Bonometti L."/>
            <person name="Westerberg I."/>
            <person name="Brannstrom I.O."/>
            <person name="Guillou S."/>
            <person name="Cros-Aarteil S."/>
            <person name="Calhoun S."/>
            <person name="Haridas S."/>
            <person name="Kuo A."/>
            <person name="Mondo S."/>
            <person name="Pangilinan J."/>
            <person name="Riley R."/>
            <person name="Labutti K."/>
            <person name="Andreopoulos B."/>
            <person name="Lipzen A."/>
            <person name="Chen C."/>
            <person name="Yanf M."/>
            <person name="Daum C."/>
            <person name="Ng V."/>
            <person name="Clum A."/>
            <person name="Ohm R."/>
            <person name="Martin F."/>
            <person name="Silar P."/>
            <person name="Natvig D."/>
            <person name="Lalanne C."/>
            <person name="Gautier V."/>
            <person name="Ament-Velasquez S.L."/>
            <person name="Kruys A."/>
            <person name="Hutchinson M.I."/>
            <person name="Powell A.J."/>
            <person name="Barry K."/>
            <person name="Miller A.N."/>
            <person name="Grigoriev I.V."/>
            <person name="Debuchy R."/>
            <person name="Gladieux P."/>
            <person name="Thoren M.H."/>
            <person name="Johannesson H."/>
        </authorList>
    </citation>
    <scope>NUCLEOTIDE SEQUENCE</scope>
    <source>
        <strain evidence="6">CBS 141.50</strain>
    </source>
</reference>
<name>A0AAN6VCA8_9PEZI</name>
<dbReference type="GO" id="GO:0005634">
    <property type="term" value="C:nucleus"/>
    <property type="evidence" value="ECO:0007669"/>
    <property type="project" value="UniProtKB-SubCell"/>
</dbReference>
<dbReference type="InterPro" id="IPR051775">
    <property type="entry name" value="Homeobox_domain"/>
</dbReference>
<evidence type="ECO:0000256" key="3">
    <source>
        <dbReference type="RuleBase" id="RU000682"/>
    </source>
</evidence>
<feature type="compositionally biased region" description="Polar residues" evidence="4">
    <location>
        <begin position="482"/>
        <end position="530"/>
    </location>
</feature>
<keyword evidence="2 3" id="KW-0238">DNA-binding</keyword>
<feature type="compositionally biased region" description="Polar residues" evidence="4">
    <location>
        <begin position="241"/>
        <end position="265"/>
    </location>
</feature>
<feature type="compositionally biased region" description="Polar residues" evidence="4">
    <location>
        <begin position="403"/>
        <end position="426"/>
    </location>
</feature>
<evidence type="ECO:0000256" key="2">
    <source>
        <dbReference type="PROSITE-ProRule" id="PRU00108"/>
    </source>
</evidence>
<feature type="region of interest" description="Disordered" evidence="4">
    <location>
        <begin position="357"/>
        <end position="436"/>
    </location>
</feature>
<dbReference type="Gene3D" id="1.10.10.60">
    <property type="entry name" value="Homeodomain-like"/>
    <property type="match status" value="1"/>
</dbReference>
<feature type="compositionally biased region" description="Low complexity" evidence="4">
    <location>
        <begin position="293"/>
        <end position="306"/>
    </location>
</feature>
<feature type="compositionally biased region" description="Low complexity" evidence="4">
    <location>
        <begin position="1"/>
        <end position="10"/>
    </location>
</feature>
<accession>A0AAN6VCA8</accession>
<protein>
    <recommendedName>
        <fullName evidence="5">Homeobox domain-containing protein</fullName>
    </recommendedName>
</protein>
<feature type="region of interest" description="Disordered" evidence="4">
    <location>
        <begin position="148"/>
        <end position="341"/>
    </location>
</feature>
<dbReference type="GeneID" id="87815791"/>
<gene>
    <name evidence="6" type="ORF">C8A04DRAFT_24492</name>
</gene>
<feature type="region of interest" description="Disordered" evidence="4">
    <location>
        <begin position="561"/>
        <end position="591"/>
    </location>
</feature>
<evidence type="ECO:0000313" key="7">
    <source>
        <dbReference type="Proteomes" id="UP001302676"/>
    </source>
</evidence>
<dbReference type="PROSITE" id="PS50071">
    <property type="entry name" value="HOMEOBOX_2"/>
    <property type="match status" value="1"/>
</dbReference>
<proteinExistence type="predicted"/>
<dbReference type="Pfam" id="PF00046">
    <property type="entry name" value="Homeodomain"/>
    <property type="match status" value="1"/>
</dbReference>
<evidence type="ECO:0000256" key="1">
    <source>
        <dbReference type="ARBA" id="ARBA00004123"/>
    </source>
</evidence>
<keyword evidence="2 3" id="KW-0371">Homeobox</keyword>
<dbReference type="PANTHER" id="PTHR24323:SF7">
    <property type="entry name" value="HOMEOBOX DOMAIN-CONTAINING PROTEIN"/>
    <property type="match status" value="1"/>
</dbReference>
<dbReference type="PANTHER" id="PTHR24323">
    <property type="entry name" value="CEH-10 HOMEODOMAIN-CONTAINING HOMOLOG"/>
    <property type="match status" value="1"/>
</dbReference>
<feature type="compositionally biased region" description="Basic and acidic residues" evidence="4">
    <location>
        <begin position="178"/>
        <end position="187"/>
    </location>
</feature>
<feature type="region of interest" description="Disordered" evidence="4">
    <location>
        <begin position="1"/>
        <end position="94"/>
    </location>
</feature>
<feature type="domain" description="Homeobox" evidence="5">
    <location>
        <begin position="57"/>
        <end position="117"/>
    </location>
</feature>